<keyword evidence="2" id="KW-1133">Transmembrane helix</keyword>
<organism evidence="3 4">
    <name type="scientific">Phytohabitans houttuyneae</name>
    <dbReference type="NCBI Taxonomy" id="1076126"/>
    <lineage>
        <taxon>Bacteria</taxon>
        <taxon>Bacillati</taxon>
        <taxon>Actinomycetota</taxon>
        <taxon>Actinomycetes</taxon>
        <taxon>Micromonosporales</taxon>
        <taxon>Micromonosporaceae</taxon>
    </lineage>
</organism>
<feature type="transmembrane region" description="Helical" evidence="2">
    <location>
        <begin position="124"/>
        <end position="144"/>
    </location>
</feature>
<keyword evidence="2" id="KW-0472">Membrane</keyword>
<comment type="caution">
    <text evidence="3">The sequence shown here is derived from an EMBL/GenBank/DDBJ whole genome shotgun (WGS) entry which is preliminary data.</text>
</comment>
<dbReference type="AlphaFoldDB" id="A0A6V8KEF7"/>
<name>A0A6V8KEF7_9ACTN</name>
<gene>
    <name evidence="3" type="ORF">Phou_042670</name>
</gene>
<evidence type="ECO:0000313" key="3">
    <source>
        <dbReference type="EMBL" id="GFJ80087.1"/>
    </source>
</evidence>
<evidence type="ECO:0000256" key="1">
    <source>
        <dbReference type="SAM" id="MobiDB-lite"/>
    </source>
</evidence>
<feature type="region of interest" description="Disordered" evidence="1">
    <location>
        <begin position="197"/>
        <end position="219"/>
    </location>
</feature>
<accession>A0A6V8KEF7</accession>
<evidence type="ECO:0000313" key="4">
    <source>
        <dbReference type="Proteomes" id="UP000482800"/>
    </source>
</evidence>
<reference evidence="3 4" key="2">
    <citation type="submission" date="2020-03" db="EMBL/GenBank/DDBJ databases">
        <authorList>
            <person name="Ichikawa N."/>
            <person name="Kimura A."/>
            <person name="Kitahashi Y."/>
            <person name="Uohara A."/>
        </authorList>
    </citation>
    <scope>NUCLEOTIDE SEQUENCE [LARGE SCALE GENOMIC DNA]</scope>
    <source>
        <strain evidence="3 4">NBRC 108639</strain>
    </source>
</reference>
<protein>
    <submittedName>
        <fullName evidence="3">Uncharacterized protein</fullName>
    </submittedName>
</protein>
<keyword evidence="4" id="KW-1185">Reference proteome</keyword>
<feature type="transmembrane region" description="Helical" evidence="2">
    <location>
        <begin position="164"/>
        <end position="188"/>
    </location>
</feature>
<dbReference type="Proteomes" id="UP000482800">
    <property type="component" value="Unassembled WGS sequence"/>
</dbReference>
<keyword evidence="2" id="KW-0812">Transmembrane</keyword>
<reference evidence="3 4" key="1">
    <citation type="submission" date="2020-03" db="EMBL/GenBank/DDBJ databases">
        <title>Whole genome shotgun sequence of Phytohabitans houttuyneae NBRC 108639.</title>
        <authorList>
            <person name="Komaki H."/>
            <person name="Tamura T."/>
        </authorList>
    </citation>
    <scope>NUCLEOTIDE SEQUENCE [LARGE SCALE GENOMIC DNA]</scope>
    <source>
        <strain evidence="3 4">NBRC 108639</strain>
    </source>
</reference>
<evidence type="ECO:0000256" key="2">
    <source>
        <dbReference type="SAM" id="Phobius"/>
    </source>
</evidence>
<sequence length="219" mass="23001">MTAATLAPSAYPPTVDDLLPRARDLATALGEVPSRNRLKRELRIGSPKADTLREILTAELATPPTVEATLAPAAPPADPPAVEIPPAAPVSVLEGNPVDPGANITPRPTVEVAGPTPVTVRRPVAWPVLLLALPAFVAIWAGWVELGKLTGFGKVNLLPGIANVSVDIAITLPIGMETYAAYALWVWLSGRAPPRRAASPNGLRSPPWRSVRLGRSPTT</sequence>
<proteinExistence type="predicted"/>
<dbReference type="EMBL" id="BLPF01000001">
    <property type="protein sequence ID" value="GFJ80087.1"/>
    <property type="molecule type" value="Genomic_DNA"/>
</dbReference>